<feature type="domain" description="DNA polymerase III delta subunit-like C-terminal" evidence="10">
    <location>
        <begin position="210"/>
        <end position="312"/>
    </location>
</feature>
<accession>A0AAV5AU39</accession>
<keyword evidence="14" id="KW-1185">Reference proteome</keyword>
<dbReference type="EC" id="2.7.7.7" evidence="1"/>
<dbReference type="GO" id="GO:0003677">
    <property type="term" value="F:DNA binding"/>
    <property type="evidence" value="ECO:0007669"/>
    <property type="project" value="InterPro"/>
</dbReference>
<evidence type="ECO:0000256" key="6">
    <source>
        <dbReference type="ARBA" id="ARBA00022932"/>
    </source>
</evidence>
<evidence type="ECO:0000256" key="3">
    <source>
        <dbReference type="ARBA" id="ARBA00022679"/>
    </source>
</evidence>
<dbReference type="NCBIfam" id="TIGR01128">
    <property type="entry name" value="holA"/>
    <property type="match status" value="1"/>
</dbReference>
<sequence>MNEAQQIITQIQKGNLSSVYFLMGDEPFFIDMISNYIEENLLSEMEKAFNQMVVYGKDIAVDTLINYAREFPMGAEKRVIIVKEAQELSRTIEQLSVYVENPTPTTILVICYKYGKIDARKKLAKELKKYVLFESKKLYENQVATWIPSYLKTKGYSISPVAIQLLVDFLGTDLNRIANELNKLSIILPQNIEITPDVIEKNIGISKEFNVFELQNALGNRDEVKAVRIVKYFSENQRDNPLPPIIANLYNYFEKLLIYHGTNDKTEANLAKVLKVNPYFVKDYRLASQYYPMKKVSQNIACIRQTDVKSKGVNSGTISYEDLLKELIIQLIR</sequence>
<dbReference type="SUPFAM" id="SSF48019">
    <property type="entry name" value="post-AAA+ oligomerization domain-like"/>
    <property type="match status" value="1"/>
</dbReference>
<keyword evidence="3" id="KW-0808">Transferase</keyword>
<dbReference type="AlphaFoldDB" id="A0AAV5AU39"/>
<organism evidence="11 13">
    <name type="scientific">Capnocytophaga catalasegens</name>
    <dbReference type="NCBI Taxonomy" id="1004260"/>
    <lineage>
        <taxon>Bacteria</taxon>
        <taxon>Pseudomonadati</taxon>
        <taxon>Bacteroidota</taxon>
        <taxon>Flavobacteriia</taxon>
        <taxon>Flavobacteriales</taxon>
        <taxon>Flavobacteriaceae</taxon>
        <taxon>Capnocytophaga</taxon>
    </lineage>
</organism>
<dbReference type="PANTHER" id="PTHR34388">
    <property type="entry name" value="DNA POLYMERASE III SUBUNIT DELTA"/>
    <property type="match status" value="1"/>
</dbReference>
<keyword evidence="6" id="KW-0239">DNA-directed DNA polymerase</keyword>
<dbReference type="Pfam" id="PF21694">
    <property type="entry name" value="DNA_pol3_delta_C"/>
    <property type="match status" value="1"/>
</dbReference>
<dbReference type="InterPro" id="IPR005790">
    <property type="entry name" value="DNA_polIII_delta"/>
</dbReference>
<dbReference type="Gene3D" id="3.40.50.300">
    <property type="entry name" value="P-loop containing nucleotide triphosphate hydrolases"/>
    <property type="match status" value="1"/>
</dbReference>
<comment type="similarity">
    <text evidence="7">Belongs to the DNA polymerase HolA subunit family.</text>
</comment>
<dbReference type="InterPro" id="IPR008921">
    <property type="entry name" value="DNA_pol3_clamp-load_cplx_C"/>
</dbReference>
<dbReference type="RefSeq" id="WP_264845570.1">
    <property type="nucleotide sequence ID" value="NZ_BPMA01000012.1"/>
</dbReference>
<dbReference type="Proteomes" id="UP001207736">
    <property type="component" value="Unassembled WGS sequence"/>
</dbReference>
<keyword evidence="5" id="KW-0235">DNA replication</keyword>
<dbReference type="GO" id="GO:0003887">
    <property type="term" value="F:DNA-directed DNA polymerase activity"/>
    <property type="evidence" value="ECO:0007669"/>
    <property type="project" value="UniProtKB-KW"/>
</dbReference>
<evidence type="ECO:0000259" key="10">
    <source>
        <dbReference type="Pfam" id="PF21694"/>
    </source>
</evidence>
<evidence type="ECO:0000256" key="2">
    <source>
        <dbReference type="ARBA" id="ARBA00017703"/>
    </source>
</evidence>
<dbReference type="Proteomes" id="UP001208692">
    <property type="component" value="Unassembled WGS sequence"/>
</dbReference>
<reference evidence="11 14" key="1">
    <citation type="submission" date="2021-11" db="EMBL/GenBank/DDBJ databases">
        <title>Draft genome sequence of Capnocytophaga sp. strain KC07075 isolated from cat oral cavity.</title>
        <authorList>
            <person name="Suzuki M."/>
            <person name="Imaoka K."/>
            <person name="Kimura M."/>
            <person name="Morikawa S."/>
            <person name="Maeda K."/>
        </authorList>
    </citation>
    <scope>NUCLEOTIDE SEQUENCE</scope>
    <source>
        <strain evidence="11">KC07075</strain>
        <strain evidence="12 14">KC07079</strain>
    </source>
</reference>
<dbReference type="GO" id="GO:0009360">
    <property type="term" value="C:DNA polymerase III complex"/>
    <property type="evidence" value="ECO:0007669"/>
    <property type="project" value="InterPro"/>
</dbReference>
<dbReference type="EMBL" id="BQKB01000007">
    <property type="protein sequence ID" value="GJM51970.1"/>
    <property type="molecule type" value="Genomic_DNA"/>
</dbReference>
<name>A0AAV5AU39_9FLAO</name>
<evidence type="ECO:0000313" key="13">
    <source>
        <dbReference type="Proteomes" id="UP001207736"/>
    </source>
</evidence>
<dbReference type="InterPro" id="IPR027417">
    <property type="entry name" value="P-loop_NTPase"/>
</dbReference>
<dbReference type="Pfam" id="PF06144">
    <property type="entry name" value="DNA_pol3_delta"/>
    <property type="match status" value="1"/>
</dbReference>
<evidence type="ECO:0000256" key="8">
    <source>
        <dbReference type="ARBA" id="ARBA00049244"/>
    </source>
</evidence>
<dbReference type="PANTHER" id="PTHR34388:SF1">
    <property type="entry name" value="DNA POLYMERASE III SUBUNIT DELTA"/>
    <property type="match status" value="1"/>
</dbReference>
<evidence type="ECO:0000313" key="11">
    <source>
        <dbReference type="EMBL" id="GJM50817.1"/>
    </source>
</evidence>
<evidence type="ECO:0000256" key="1">
    <source>
        <dbReference type="ARBA" id="ARBA00012417"/>
    </source>
</evidence>
<dbReference type="SUPFAM" id="SSF52540">
    <property type="entry name" value="P-loop containing nucleoside triphosphate hydrolases"/>
    <property type="match status" value="1"/>
</dbReference>
<dbReference type="InterPro" id="IPR010372">
    <property type="entry name" value="DNA_pol3_delta_N"/>
</dbReference>
<dbReference type="EMBL" id="BQKA01000033">
    <property type="protein sequence ID" value="GJM50817.1"/>
    <property type="molecule type" value="Genomic_DNA"/>
</dbReference>
<proteinExistence type="inferred from homology"/>
<comment type="catalytic activity">
    <reaction evidence="8">
        <text>DNA(n) + a 2'-deoxyribonucleoside 5'-triphosphate = DNA(n+1) + diphosphate</text>
        <dbReference type="Rhea" id="RHEA:22508"/>
        <dbReference type="Rhea" id="RHEA-COMP:17339"/>
        <dbReference type="Rhea" id="RHEA-COMP:17340"/>
        <dbReference type="ChEBI" id="CHEBI:33019"/>
        <dbReference type="ChEBI" id="CHEBI:61560"/>
        <dbReference type="ChEBI" id="CHEBI:173112"/>
        <dbReference type="EC" id="2.7.7.7"/>
    </reaction>
</comment>
<evidence type="ECO:0000256" key="4">
    <source>
        <dbReference type="ARBA" id="ARBA00022695"/>
    </source>
</evidence>
<evidence type="ECO:0000313" key="14">
    <source>
        <dbReference type="Proteomes" id="UP001208692"/>
    </source>
</evidence>
<evidence type="ECO:0000256" key="7">
    <source>
        <dbReference type="ARBA" id="ARBA00034754"/>
    </source>
</evidence>
<feature type="domain" description="DNA polymerase III delta N-terminal" evidence="9">
    <location>
        <begin position="20"/>
        <end position="133"/>
    </location>
</feature>
<dbReference type="Gene3D" id="1.20.272.10">
    <property type="match status" value="1"/>
</dbReference>
<dbReference type="Gene3D" id="1.10.8.60">
    <property type="match status" value="1"/>
</dbReference>
<evidence type="ECO:0000313" key="12">
    <source>
        <dbReference type="EMBL" id="GJM51970.1"/>
    </source>
</evidence>
<evidence type="ECO:0000259" key="9">
    <source>
        <dbReference type="Pfam" id="PF06144"/>
    </source>
</evidence>
<gene>
    <name evidence="11" type="primary">holA</name>
    <name evidence="11" type="ORF">RCZ15_17900</name>
    <name evidence="12" type="ORF">RCZ16_02880</name>
</gene>
<dbReference type="GO" id="GO:0006261">
    <property type="term" value="P:DNA-templated DNA replication"/>
    <property type="evidence" value="ECO:0007669"/>
    <property type="project" value="TreeGrafter"/>
</dbReference>
<comment type="caution">
    <text evidence="11">The sequence shown here is derived from an EMBL/GenBank/DDBJ whole genome shotgun (WGS) entry which is preliminary data.</text>
</comment>
<protein>
    <recommendedName>
        <fullName evidence="2">DNA polymerase III subunit delta</fullName>
        <ecNumber evidence="1">2.7.7.7</ecNumber>
    </recommendedName>
</protein>
<keyword evidence="4" id="KW-0548">Nucleotidyltransferase</keyword>
<evidence type="ECO:0000256" key="5">
    <source>
        <dbReference type="ARBA" id="ARBA00022705"/>
    </source>
</evidence>
<dbReference type="InterPro" id="IPR048466">
    <property type="entry name" value="DNA_pol3_delta-like_C"/>
</dbReference>